<sequence length="230" mass="26790">AEDAELPRHRSKIIRPSTIIGKAARRMLTRVFLGGIRQANVRGRFKIVGDLIRLRSSQDVRVAAHELAHHLDKQSFGFLKHPLDISQSVPAHLAPYASELAPMAYKGADDRVTEGFAEFVAEYVVDPKKAQREAPKFFEYFRDHMNRVAPNDLRTLDWMQQQYRLFKRQPASEQIGSRIIIGDDGELLNPRIIPGRRFQKWYHNVMDYQTIFRDMDQIMMRKDPTFRSLQ</sequence>
<dbReference type="EMBL" id="BARS01052791">
    <property type="protein sequence ID" value="GAG45731.1"/>
    <property type="molecule type" value="Genomic_DNA"/>
</dbReference>
<evidence type="ECO:0000313" key="1">
    <source>
        <dbReference type="EMBL" id="GAG45731.1"/>
    </source>
</evidence>
<feature type="non-terminal residue" evidence="1">
    <location>
        <position position="230"/>
    </location>
</feature>
<reference evidence="1" key="1">
    <citation type="journal article" date="2014" name="Front. Microbiol.">
        <title>High frequency of phylogenetically diverse reductive dehalogenase-homologous genes in deep subseafloor sedimentary metagenomes.</title>
        <authorList>
            <person name="Kawai M."/>
            <person name="Futagami T."/>
            <person name="Toyoda A."/>
            <person name="Takaki Y."/>
            <person name="Nishi S."/>
            <person name="Hori S."/>
            <person name="Arai W."/>
            <person name="Tsubouchi T."/>
            <person name="Morono Y."/>
            <person name="Uchiyama I."/>
            <person name="Ito T."/>
            <person name="Fujiyama A."/>
            <person name="Inagaki F."/>
            <person name="Takami H."/>
        </authorList>
    </citation>
    <scope>NUCLEOTIDE SEQUENCE</scope>
    <source>
        <strain evidence="1">Expedition CK06-06</strain>
    </source>
</reference>
<dbReference type="SUPFAM" id="SSF55486">
    <property type="entry name" value="Metalloproteases ('zincins'), catalytic domain"/>
    <property type="match status" value="1"/>
</dbReference>
<gene>
    <name evidence="1" type="ORF">S01H1_78435</name>
</gene>
<dbReference type="InterPro" id="IPR024079">
    <property type="entry name" value="MetalloPept_cat_dom_sf"/>
</dbReference>
<accession>X0ZBC5</accession>
<dbReference type="GO" id="GO:0008237">
    <property type="term" value="F:metallopeptidase activity"/>
    <property type="evidence" value="ECO:0007669"/>
    <property type="project" value="InterPro"/>
</dbReference>
<name>X0ZBC5_9ZZZZ</name>
<protein>
    <submittedName>
        <fullName evidence="1">Uncharacterized protein</fullName>
    </submittedName>
</protein>
<dbReference type="AlphaFoldDB" id="X0ZBC5"/>
<proteinExistence type="predicted"/>
<organism evidence="1">
    <name type="scientific">marine sediment metagenome</name>
    <dbReference type="NCBI Taxonomy" id="412755"/>
    <lineage>
        <taxon>unclassified sequences</taxon>
        <taxon>metagenomes</taxon>
        <taxon>ecological metagenomes</taxon>
    </lineage>
</organism>
<dbReference type="Gene3D" id="3.40.390.10">
    <property type="entry name" value="Collagenase (Catalytic Domain)"/>
    <property type="match status" value="1"/>
</dbReference>
<comment type="caution">
    <text evidence="1">The sequence shown here is derived from an EMBL/GenBank/DDBJ whole genome shotgun (WGS) entry which is preliminary data.</text>
</comment>
<feature type="non-terminal residue" evidence="1">
    <location>
        <position position="1"/>
    </location>
</feature>